<protein>
    <submittedName>
        <fullName evidence="2">Uncharacterized protein</fullName>
    </submittedName>
</protein>
<name>A0A1E8PNG6_9BURK</name>
<evidence type="ECO:0000256" key="1">
    <source>
        <dbReference type="SAM" id="SignalP"/>
    </source>
</evidence>
<proteinExistence type="predicted"/>
<accession>A0A1E8PNG6</accession>
<feature type="signal peptide" evidence="1">
    <location>
        <begin position="1"/>
        <end position="25"/>
    </location>
</feature>
<reference evidence="2 3" key="1">
    <citation type="submission" date="2016-10" db="EMBL/GenBank/DDBJ databases">
        <title>Updated version of Genome Assembly of Janthinobacterium lividum ERGS5:01.</title>
        <authorList>
            <person name="Kumar R."/>
            <person name="Acharya V."/>
            <person name="Singh D."/>
        </authorList>
    </citation>
    <scope>NUCLEOTIDE SEQUENCE [LARGE SCALE GENOMIC DNA]</scope>
    <source>
        <strain evidence="2 3">ERGS5:01</strain>
    </source>
</reference>
<dbReference type="PROSITE" id="PS51257">
    <property type="entry name" value="PROKAR_LIPOPROTEIN"/>
    <property type="match status" value="1"/>
</dbReference>
<comment type="caution">
    <text evidence="2">The sequence shown here is derived from an EMBL/GenBank/DDBJ whole genome shotgun (WGS) entry which is preliminary data.</text>
</comment>
<dbReference type="EMBL" id="MAQB02000001">
    <property type="protein sequence ID" value="OFJ47755.1"/>
    <property type="molecule type" value="Genomic_DNA"/>
</dbReference>
<keyword evidence="1" id="KW-0732">Signal</keyword>
<dbReference type="AlphaFoldDB" id="A0A1E8PNG6"/>
<sequence>MNQNKLFTAIVVSLACAVWGGQALAATPEAKAAYKAANEQAGLNYKLAHAQCEKITANPKDVCIAEAKAVRTYDEAVAQAQYTNTLRAYTKARIKIADANHDVDLARCNALTGNDKDVCVKLAKSTKVAALADAKADKKVIEARSDAREAKRKAEYKVATEKCDALAGAAKDDCIKAAKTQFGY</sequence>
<gene>
    <name evidence="2" type="ORF">BA896_000770</name>
</gene>
<dbReference type="Proteomes" id="UP000092634">
    <property type="component" value="Unassembled WGS sequence"/>
</dbReference>
<feature type="chain" id="PRO_5009214487" evidence="1">
    <location>
        <begin position="26"/>
        <end position="184"/>
    </location>
</feature>
<evidence type="ECO:0000313" key="3">
    <source>
        <dbReference type="Proteomes" id="UP000092634"/>
    </source>
</evidence>
<evidence type="ECO:0000313" key="2">
    <source>
        <dbReference type="EMBL" id="OFJ47755.1"/>
    </source>
</evidence>
<organism evidence="2 3">
    <name type="scientific">Janthinobacterium lividum</name>
    <dbReference type="NCBI Taxonomy" id="29581"/>
    <lineage>
        <taxon>Bacteria</taxon>
        <taxon>Pseudomonadati</taxon>
        <taxon>Pseudomonadota</taxon>
        <taxon>Betaproteobacteria</taxon>
        <taxon>Burkholderiales</taxon>
        <taxon>Oxalobacteraceae</taxon>
        <taxon>Janthinobacterium</taxon>
    </lineage>
</organism>